<protein>
    <recommendedName>
        <fullName evidence="6">Ribosomal RNA large subunit methyltransferase H</fullName>
        <ecNumber evidence="6">2.1.1.177</ecNumber>
    </recommendedName>
    <alternativeName>
        <fullName evidence="6">23S rRNA (pseudouridine1915-N3)-methyltransferase</fullName>
    </alternativeName>
    <alternativeName>
        <fullName evidence="6">23S rRNA m3Psi1915 methyltransferase</fullName>
    </alternativeName>
    <alternativeName>
        <fullName evidence="6">rRNA (pseudouridine-N3-)-methyltransferase RlmH</fullName>
    </alternativeName>
</protein>
<dbReference type="NCBIfam" id="NF000985">
    <property type="entry name" value="PRK00103.1-3"/>
    <property type="match status" value="1"/>
</dbReference>
<keyword evidence="3 6" id="KW-0808">Transferase</keyword>
<dbReference type="EMBL" id="NGJZ01000003">
    <property type="protein sequence ID" value="RSU06464.1"/>
    <property type="molecule type" value="Genomic_DNA"/>
</dbReference>
<dbReference type="InterPro" id="IPR029026">
    <property type="entry name" value="tRNA_m1G_MTases_N"/>
</dbReference>
<dbReference type="EC" id="2.1.1.177" evidence="6"/>
<dbReference type="PIRSF" id="PIRSF004505">
    <property type="entry name" value="MT_bac"/>
    <property type="match status" value="1"/>
</dbReference>
<comment type="subcellular location">
    <subcellularLocation>
        <location evidence="6">Cytoplasm</location>
    </subcellularLocation>
</comment>
<feature type="binding site" evidence="6">
    <location>
        <position position="76"/>
    </location>
    <ligand>
        <name>S-adenosyl-L-methionine</name>
        <dbReference type="ChEBI" id="CHEBI:59789"/>
    </ligand>
</feature>
<dbReference type="GO" id="GO:0070038">
    <property type="term" value="F:rRNA (pseudouridine-N3-)-methyltransferase activity"/>
    <property type="evidence" value="ECO:0007669"/>
    <property type="project" value="UniProtKB-UniRule"/>
</dbReference>
<dbReference type="GO" id="GO:0005737">
    <property type="term" value="C:cytoplasm"/>
    <property type="evidence" value="ECO:0007669"/>
    <property type="project" value="UniProtKB-SubCell"/>
</dbReference>
<evidence type="ECO:0000256" key="2">
    <source>
        <dbReference type="ARBA" id="ARBA00022603"/>
    </source>
</evidence>
<sequence>MQIKIITVGKLKEKYLKQGIEEYAKRLTKYAKITMVEVPDEKAPENLSSAEMEQVKEKEGRRILAKVKEGEYVLALAIDGQQHSSESLAQTIETLGIQGNSQLTFIIGGSLGLSPEVMHRAQDTLSFGKMTYPHQLMKLILTEQIYRSFRIINGHAYHK</sequence>
<comment type="similarity">
    <text evidence="5 6">Belongs to the RNA methyltransferase RlmH family.</text>
</comment>
<evidence type="ECO:0000313" key="8">
    <source>
        <dbReference type="Proteomes" id="UP000288669"/>
    </source>
</evidence>
<feature type="binding site" evidence="6">
    <location>
        <begin position="127"/>
        <end position="132"/>
    </location>
    <ligand>
        <name>S-adenosyl-L-methionine</name>
        <dbReference type="ChEBI" id="CHEBI:59789"/>
    </ligand>
</feature>
<dbReference type="Proteomes" id="UP000288669">
    <property type="component" value="Unassembled WGS sequence"/>
</dbReference>
<keyword evidence="8" id="KW-1185">Reference proteome</keyword>
<accession>A0A430AFG8</accession>
<gene>
    <name evidence="6" type="primary">rlmH</name>
    <name evidence="7" type="ORF">CBF30_09420</name>
</gene>
<dbReference type="SUPFAM" id="SSF75217">
    <property type="entry name" value="alpha/beta knot"/>
    <property type="match status" value="1"/>
</dbReference>
<proteinExistence type="inferred from homology"/>
<dbReference type="InterPro" id="IPR003742">
    <property type="entry name" value="RlmH-like"/>
</dbReference>
<comment type="catalytic activity">
    <reaction evidence="6">
        <text>pseudouridine(1915) in 23S rRNA + S-adenosyl-L-methionine = N(3)-methylpseudouridine(1915) in 23S rRNA + S-adenosyl-L-homocysteine + H(+)</text>
        <dbReference type="Rhea" id="RHEA:42752"/>
        <dbReference type="Rhea" id="RHEA-COMP:10221"/>
        <dbReference type="Rhea" id="RHEA-COMP:10222"/>
        <dbReference type="ChEBI" id="CHEBI:15378"/>
        <dbReference type="ChEBI" id="CHEBI:57856"/>
        <dbReference type="ChEBI" id="CHEBI:59789"/>
        <dbReference type="ChEBI" id="CHEBI:65314"/>
        <dbReference type="ChEBI" id="CHEBI:74486"/>
        <dbReference type="EC" id="2.1.1.177"/>
    </reaction>
</comment>
<dbReference type="InterPro" id="IPR029028">
    <property type="entry name" value="Alpha/beta_knot_MTases"/>
</dbReference>
<comment type="subunit">
    <text evidence="6">Homodimer.</text>
</comment>
<keyword evidence="2 6" id="KW-0489">Methyltransferase</keyword>
<feature type="binding site" evidence="6">
    <location>
        <position position="108"/>
    </location>
    <ligand>
        <name>S-adenosyl-L-methionine</name>
        <dbReference type="ChEBI" id="CHEBI:59789"/>
    </ligand>
</feature>
<evidence type="ECO:0000256" key="5">
    <source>
        <dbReference type="ARBA" id="ARBA00038303"/>
    </source>
</evidence>
<evidence type="ECO:0000256" key="1">
    <source>
        <dbReference type="ARBA" id="ARBA00022552"/>
    </source>
</evidence>
<keyword evidence="6" id="KW-0963">Cytoplasm</keyword>
<dbReference type="Gene3D" id="3.40.1280.10">
    <property type="match status" value="1"/>
</dbReference>
<dbReference type="NCBIfam" id="TIGR00246">
    <property type="entry name" value="tRNA_RlmH_YbeA"/>
    <property type="match status" value="1"/>
</dbReference>
<evidence type="ECO:0000256" key="4">
    <source>
        <dbReference type="ARBA" id="ARBA00022691"/>
    </source>
</evidence>
<comment type="caution">
    <text evidence="7">The sequence shown here is derived from an EMBL/GenBank/DDBJ whole genome shotgun (WGS) entry which is preliminary data.</text>
</comment>
<comment type="function">
    <text evidence="6">Specifically methylates the pseudouridine at position 1915 (m3Psi1915) in 23S rRNA.</text>
</comment>
<dbReference type="OrthoDB" id="9806643at2"/>
<name>A0A430AFG8_9ENTE</name>
<dbReference type="CDD" id="cd18081">
    <property type="entry name" value="RlmH-like"/>
    <property type="match status" value="1"/>
</dbReference>
<keyword evidence="1 6" id="KW-0698">rRNA processing</keyword>
<evidence type="ECO:0000256" key="3">
    <source>
        <dbReference type="ARBA" id="ARBA00022679"/>
    </source>
</evidence>
<dbReference type="RefSeq" id="WP_126825770.1">
    <property type="nucleotide sequence ID" value="NZ_JBHLWU010000001.1"/>
</dbReference>
<reference evidence="7 8" key="1">
    <citation type="submission" date="2017-05" db="EMBL/GenBank/DDBJ databases">
        <title>Vagococcus spp. assemblies.</title>
        <authorList>
            <person name="Gulvik C.A."/>
        </authorList>
    </citation>
    <scope>NUCLEOTIDE SEQUENCE [LARGE SCALE GENOMIC DNA]</scope>
    <source>
        <strain evidence="7 8">DSM 24756</strain>
    </source>
</reference>
<keyword evidence="4 6" id="KW-0949">S-adenosyl-L-methionine</keyword>
<organism evidence="7 8">
    <name type="scientific">Vagococcus entomophilus</name>
    <dbReference type="NCBI Taxonomy" id="1160095"/>
    <lineage>
        <taxon>Bacteria</taxon>
        <taxon>Bacillati</taxon>
        <taxon>Bacillota</taxon>
        <taxon>Bacilli</taxon>
        <taxon>Lactobacillales</taxon>
        <taxon>Enterococcaceae</taxon>
        <taxon>Vagococcus</taxon>
    </lineage>
</organism>
<dbReference type="PANTHER" id="PTHR33603:SF1">
    <property type="entry name" value="RIBOSOMAL RNA LARGE SUBUNIT METHYLTRANSFERASE H"/>
    <property type="match status" value="1"/>
</dbReference>
<dbReference type="PANTHER" id="PTHR33603">
    <property type="entry name" value="METHYLTRANSFERASE"/>
    <property type="match status" value="1"/>
</dbReference>
<dbReference type="HAMAP" id="MF_00658">
    <property type="entry name" value="23SrRNA_methyltr_H"/>
    <property type="match status" value="1"/>
</dbReference>
<evidence type="ECO:0000256" key="6">
    <source>
        <dbReference type="HAMAP-Rule" id="MF_00658"/>
    </source>
</evidence>
<dbReference type="AlphaFoldDB" id="A0A430AFG8"/>
<evidence type="ECO:0000313" key="7">
    <source>
        <dbReference type="EMBL" id="RSU06464.1"/>
    </source>
</evidence>
<dbReference type="Pfam" id="PF02590">
    <property type="entry name" value="SPOUT_MTase"/>
    <property type="match status" value="1"/>
</dbReference>